<evidence type="ECO:0000256" key="4">
    <source>
        <dbReference type="ARBA" id="ARBA00022989"/>
    </source>
</evidence>
<evidence type="ECO:0000313" key="7">
    <source>
        <dbReference type="EMBL" id="TDP86823.1"/>
    </source>
</evidence>
<feature type="transmembrane region" description="Helical" evidence="6">
    <location>
        <begin position="325"/>
        <end position="344"/>
    </location>
</feature>
<feature type="transmembrane region" description="Helical" evidence="6">
    <location>
        <begin position="396"/>
        <end position="416"/>
    </location>
</feature>
<evidence type="ECO:0000313" key="8">
    <source>
        <dbReference type="Proteomes" id="UP000294547"/>
    </source>
</evidence>
<dbReference type="InterPro" id="IPR044878">
    <property type="entry name" value="UbiA_sf"/>
</dbReference>
<feature type="transmembrane region" description="Helical" evidence="6">
    <location>
        <begin position="431"/>
        <end position="448"/>
    </location>
</feature>
<keyword evidence="4 6" id="KW-1133">Transmembrane helix</keyword>
<dbReference type="PANTHER" id="PTHR11048">
    <property type="entry name" value="PRENYLTRANSFERASES"/>
    <property type="match status" value="1"/>
</dbReference>
<comment type="subcellular location">
    <subcellularLocation>
        <location evidence="1">Membrane</location>
        <topology evidence="1">Multi-pass membrane protein</topology>
    </subcellularLocation>
</comment>
<dbReference type="GO" id="GO:0009247">
    <property type="term" value="P:glycolipid biosynthetic process"/>
    <property type="evidence" value="ECO:0007669"/>
    <property type="project" value="TreeGrafter"/>
</dbReference>
<evidence type="ECO:0000256" key="2">
    <source>
        <dbReference type="ARBA" id="ARBA00022475"/>
    </source>
</evidence>
<dbReference type="Proteomes" id="UP000294547">
    <property type="component" value="Unassembled WGS sequence"/>
</dbReference>
<dbReference type="EMBL" id="SNXY01000006">
    <property type="protein sequence ID" value="TDP86823.1"/>
    <property type="molecule type" value="Genomic_DNA"/>
</dbReference>
<dbReference type="InterPro" id="IPR039653">
    <property type="entry name" value="Prenyltransferase"/>
</dbReference>
<protein>
    <submittedName>
        <fullName evidence="7">4-hydroxybenzoate polyprenyltransferase</fullName>
    </submittedName>
</protein>
<evidence type="ECO:0000256" key="3">
    <source>
        <dbReference type="ARBA" id="ARBA00022692"/>
    </source>
</evidence>
<keyword evidence="5 6" id="KW-0472">Membrane</keyword>
<organism evidence="7 8">
    <name type="scientific">Oharaeibacter diazotrophicus</name>
    <dbReference type="NCBI Taxonomy" id="1920512"/>
    <lineage>
        <taxon>Bacteria</taxon>
        <taxon>Pseudomonadati</taxon>
        <taxon>Pseudomonadota</taxon>
        <taxon>Alphaproteobacteria</taxon>
        <taxon>Hyphomicrobiales</taxon>
        <taxon>Pleomorphomonadaceae</taxon>
        <taxon>Oharaeibacter</taxon>
    </lineage>
</organism>
<feature type="transmembrane region" description="Helical" evidence="6">
    <location>
        <begin position="274"/>
        <end position="294"/>
    </location>
</feature>
<dbReference type="AlphaFoldDB" id="A0A4R6RJV8"/>
<feature type="transmembrane region" description="Helical" evidence="6">
    <location>
        <begin position="300"/>
        <end position="318"/>
    </location>
</feature>
<dbReference type="NCBIfam" id="NF006088">
    <property type="entry name" value="PRK08238.1"/>
    <property type="match status" value="1"/>
</dbReference>
<evidence type="ECO:0000256" key="1">
    <source>
        <dbReference type="ARBA" id="ARBA00004141"/>
    </source>
</evidence>
<dbReference type="InterPro" id="IPR000537">
    <property type="entry name" value="UbiA_prenyltransferase"/>
</dbReference>
<dbReference type="GO" id="GO:0005886">
    <property type="term" value="C:plasma membrane"/>
    <property type="evidence" value="ECO:0007669"/>
    <property type="project" value="TreeGrafter"/>
</dbReference>
<sequence>MDRSATQEAENASTRVPLVIDLDGALLATDSFDETLLDAFRASPVAAVRALAAAWCGRAAGRTRLASLSQCDVRHWPVNAAFLGFVEEQARAGRRIVLTTTADRSVAEAIAARFPFVHRIDAPDGGADPKGQTKAERLSKLFPDGFVYAGRSRDDLAVWAASRGAVVVDATPDVREEVARTCDVLAVFPRKPVRFHVLRRALRLHQWAKNALVFVPLALSGKAGDPAAWMAAALGFLALGFCASASYLINDLWDLPHDRRHWSKRGRPLASGGLPIRAGAAMALWGLVVGLGIAVAAGPAAATVLVLYLAGTLAYSFYLKRVPILDVFVLAGLFTVRIGFGNVLTGVQPSPWLMVFSMFLFLSLSMAKRHTEVLRLADHGIEAAGGRGYVADDAPLTLGIGLAAMLGAVLIFVMYLVEDAFPQGFYARPELLWAMPAILFLFLGRVWLVAQRGNMRDDPVAFALKDRVSLALGTAMGLVVAAAVIPV</sequence>
<dbReference type="Pfam" id="PF01040">
    <property type="entry name" value="UbiA"/>
    <property type="match status" value="1"/>
</dbReference>
<dbReference type="Gene3D" id="1.10.357.140">
    <property type="entry name" value="UbiA prenyltransferase"/>
    <property type="match status" value="1"/>
</dbReference>
<accession>A0A4R6RJV8</accession>
<keyword evidence="7" id="KW-0808">Transferase</keyword>
<feature type="transmembrane region" description="Helical" evidence="6">
    <location>
        <begin position="227"/>
        <end position="253"/>
    </location>
</feature>
<dbReference type="CDD" id="cd13963">
    <property type="entry name" value="PT_UbiA_2"/>
    <property type="match status" value="1"/>
</dbReference>
<dbReference type="RefSeq" id="WP_165644314.1">
    <property type="nucleotide sequence ID" value="NZ_BSPM01000008.1"/>
</dbReference>
<keyword evidence="3 6" id="KW-0812">Transmembrane</keyword>
<keyword evidence="8" id="KW-1185">Reference proteome</keyword>
<feature type="transmembrane region" description="Helical" evidence="6">
    <location>
        <begin position="350"/>
        <end position="367"/>
    </location>
</feature>
<dbReference type="GO" id="GO:0016765">
    <property type="term" value="F:transferase activity, transferring alkyl or aryl (other than methyl) groups"/>
    <property type="evidence" value="ECO:0007669"/>
    <property type="project" value="InterPro"/>
</dbReference>
<name>A0A4R6RJV8_9HYPH</name>
<comment type="caution">
    <text evidence="7">The sequence shown here is derived from an EMBL/GenBank/DDBJ whole genome shotgun (WGS) entry which is preliminary data.</text>
</comment>
<evidence type="ECO:0000256" key="6">
    <source>
        <dbReference type="SAM" id="Phobius"/>
    </source>
</evidence>
<dbReference type="Gene3D" id="3.40.50.1000">
    <property type="entry name" value="HAD superfamily/HAD-like"/>
    <property type="match status" value="1"/>
</dbReference>
<reference evidence="7 8" key="1">
    <citation type="submission" date="2019-03" db="EMBL/GenBank/DDBJ databases">
        <title>Genomic Encyclopedia of Type Strains, Phase IV (KMG-IV): sequencing the most valuable type-strain genomes for metagenomic binning, comparative biology and taxonomic classification.</title>
        <authorList>
            <person name="Goeker M."/>
        </authorList>
    </citation>
    <scope>NUCLEOTIDE SEQUENCE [LARGE SCALE GENOMIC DNA]</scope>
    <source>
        <strain evidence="7 8">DSM 102969</strain>
    </source>
</reference>
<gene>
    <name evidence="7" type="ORF">EDD54_0707</name>
</gene>
<dbReference type="PANTHER" id="PTHR11048:SF5">
    <property type="entry name" value="DECAPRENYL-PHOSPHATE PHOSPHORIBOSYLTRANSFERASE"/>
    <property type="match status" value="1"/>
</dbReference>
<proteinExistence type="predicted"/>
<keyword evidence="2" id="KW-1003">Cell membrane</keyword>
<feature type="transmembrane region" description="Helical" evidence="6">
    <location>
        <begin position="468"/>
        <end position="485"/>
    </location>
</feature>
<dbReference type="InterPro" id="IPR023214">
    <property type="entry name" value="HAD_sf"/>
</dbReference>
<evidence type="ECO:0000256" key="5">
    <source>
        <dbReference type="ARBA" id="ARBA00023136"/>
    </source>
</evidence>